<evidence type="ECO:0000256" key="1">
    <source>
        <dbReference type="SAM" id="MobiDB-lite"/>
    </source>
</evidence>
<comment type="caution">
    <text evidence="2">The sequence shown here is derived from an EMBL/GenBank/DDBJ whole genome shotgun (WGS) entry which is preliminary data.</text>
</comment>
<name>A0A5A7PUS4_STRAF</name>
<evidence type="ECO:0000313" key="3">
    <source>
        <dbReference type="Proteomes" id="UP000325081"/>
    </source>
</evidence>
<protein>
    <submittedName>
        <fullName evidence="2">Poly(RC)-binding protein 1</fullName>
    </submittedName>
</protein>
<evidence type="ECO:0000313" key="2">
    <source>
        <dbReference type="EMBL" id="GER36438.1"/>
    </source>
</evidence>
<feature type="compositionally biased region" description="Polar residues" evidence="1">
    <location>
        <begin position="1"/>
        <end position="14"/>
    </location>
</feature>
<dbReference type="Proteomes" id="UP000325081">
    <property type="component" value="Unassembled WGS sequence"/>
</dbReference>
<feature type="region of interest" description="Disordered" evidence="1">
    <location>
        <begin position="1"/>
        <end position="34"/>
    </location>
</feature>
<proteinExistence type="predicted"/>
<gene>
    <name evidence="2" type="ORF">STAS_12774</name>
</gene>
<dbReference type="AlphaFoldDB" id="A0A5A7PUS4"/>
<dbReference type="EMBL" id="BKCP01005183">
    <property type="protein sequence ID" value="GER36438.1"/>
    <property type="molecule type" value="Genomic_DNA"/>
</dbReference>
<sequence length="134" mass="14415">MTSSPGLSPNAASNTSRKSTPSPSTSKRVERVAAAPSTADLCLCRRVPGRRRRRERRRRRGRRGRTCGGACFIRGATWPLRPSAPITLTSHSQTPPLSMTGCTVGRVGANIAEVKKSVGITGNWILDVNFVNSV</sequence>
<feature type="compositionally biased region" description="Low complexity" evidence="1">
    <location>
        <begin position="15"/>
        <end position="26"/>
    </location>
</feature>
<accession>A0A5A7PUS4</accession>
<keyword evidence="3" id="KW-1185">Reference proteome</keyword>
<organism evidence="2 3">
    <name type="scientific">Striga asiatica</name>
    <name type="common">Asiatic witchweed</name>
    <name type="synonym">Buchnera asiatica</name>
    <dbReference type="NCBI Taxonomy" id="4170"/>
    <lineage>
        <taxon>Eukaryota</taxon>
        <taxon>Viridiplantae</taxon>
        <taxon>Streptophyta</taxon>
        <taxon>Embryophyta</taxon>
        <taxon>Tracheophyta</taxon>
        <taxon>Spermatophyta</taxon>
        <taxon>Magnoliopsida</taxon>
        <taxon>eudicotyledons</taxon>
        <taxon>Gunneridae</taxon>
        <taxon>Pentapetalae</taxon>
        <taxon>asterids</taxon>
        <taxon>lamiids</taxon>
        <taxon>Lamiales</taxon>
        <taxon>Orobanchaceae</taxon>
        <taxon>Buchnereae</taxon>
        <taxon>Striga</taxon>
    </lineage>
</organism>
<reference evidence="3" key="1">
    <citation type="journal article" date="2019" name="Curr. Biol.">
        <title>Genome Sequence of Striga asiatica Provides Insight into the Evolution of Plant Parasitism.</title>
        <authorList>
            <person name="Yoshida S."/>
            <person name="Kim S."/>
            <person name="Wafula E.K."/>
            <person name="Tanskanen J."/>
            <person name="Kim Y.M."/>
            <person name="Honaas L."/>
            <person name="Yang Z."/>
            <person name="Spallek T."/>
            <person name="Conn C.E."/>
            <person name="Ichihashi Y."/>
            <person name="Cheong K."/>
            <person name="Cui S."/>
            <person name="Der J.P."/>
            <person name="Gundlach H."/>
            <person name="Jiao Y."/>
            <person name="Hori C."/>
            <person name="Ishida J.K."/>
            <person name="Kasahara H."/>
            <person name="Kiba T."/>
            <person name="Kim M.S."/>
            <person name="Koo N."/>
            <person name="Laohavisit A."/>
            <person name="Lee Y.H."/>
            <person name="Lumba S."/>
            <person name="McCourt P."/>
            <person name="Mortimer J.C."/>
            <person name="Mutuku J.M."/>
            <person name="Nomura T."/>
            <person name="Sasaki-Sekimoto Y."/>
            <person name="Seto Y."/>
            <person name="Wang Y."/>
            <person name="Wakatake T."/>
            <person name="Sakakibara H."/>
            <person name="Demura T."/>
            <person name="Yamaguchi S."/>
            <person name="Yoneyama K."/>
            <person name="Manabe R.I."/>
            <person name="Nelson D.C."/>
            <person name="Schulman A.H."/>
            <person name="Timko M.P."/>
            <person name="dePamphilis C.W."/>
            <person name="Choi D."/>
            <person name="Shirasu K."/>
        </authorList>
    </citation>
    <scope>NUCLEOTIDE SEQUENCE [LARGE SCALE GENOMIC DNA]</scope>
    <source>
        <strain evidence="3">cv. UVA1</strain>
    </source>
</reference>